<evidence type="ECO:0000313" key="1">
    <source>
        <dbReference type="EMBL" id="KAI0057982.1"/>
    </source>
</evidence>
<proteinExistence type="predicted"/>
<reference evidence="1" key="1">
    <citation type="submission" date="2021-03" db="EMBL/GenBank/DDBJ databases">
        <authorList>
            <consortium name="DOE Joint Genome Institute"/>
            <person name="Ahrendt S."/>
            <person name="Looney B.P."/>
            <person name="Miyauchi S."/>
            <person name="Morin E."/>
            <person name="Drula E."/>
            <person name="Courty P.E."/>
            <person name="Chicoki N."/>
            <person name="Fauchery L."/>
            <person name="Kohler A."/>
            <person name="Kuo A."/>
            <person name="Labutti K."/>
            <person name="Pangilinan J."/>
            <person name="Lipzen A."/>
            <person name="Riley R."/>
            <person name="Andreopoulos W."/>
            <person name="He G."/>
            <person name="Johnson J."/>
            <person name="Barry K.W."/>
            <person name="Grigoriev I.V."/>
            <person name="Nagy L."/>
            <person name="Hibbett D."/>
            <person name="Henrissat B."/>
            <person name="Matheny P.B."/>
            <person name="Labbe J."/>
            <person name="Martin F."/>
        </authorList>
    </citation>
    <scope>NUCLEOTIDE SEQUENCE</scope>
    <source>
        <strain evidence="1">HHB10654</strain>
    </source>
</reference>
<keyword evidence="2" id="KW-1185">Reference proteome</keyword>
<dbReference type="Proteomes" id="UP000814140">
    <property type="component" value="Unassembled WGS sequence"/>
</dbReference>
<sequence>MPSFKPDFVGRTIDNTLLIVDIIGTGGFGVVYRAIDQSSPHGQQYALKCLRRGQPGSRERLCISQEWLMNSRVDDHPNVVTLHRVIDVDQYAFLVFDLCAGGDLFSAVTDRRVYFRNDELIKLAFVQLIDAIQHCHDRGVYHRDIKPENILCSADGTRLYLADFGLATKHEYTSRRLGSAYYMSPEALGEDVLVSSYPSGNSDIWALGLILLNMITGRSPWASAVEHDCNYADFRRNPYFLMTILPISREVTTLLTRVFSVNPLDRFSLAELRTKILAIDSLFMSDEDLAHATPTVRQAVHAYASQGDPPPPRFQVEGSDVGIGRGGNDYLTLYDLEPEIVPRHESRDSFFVQDLDIGAGRGGNDSITLQDIDIDDYPLPDDSLEEAGGMFQSYRLPNHSGFVECTPPHPDSGFDEFTPRPAQYAFESDSTLVSSSAGSQSHWPTTPDNLSAADLVKIEKLRVSLNRLSVSGLHNLQTEPEEFDLATPKRTCRSRPSVIRRAFDKLKAL</sequence>
<name>A0ACB8SP12_9AGAM</name>
<organism evidence="1 2">
    <name type="scientific">Artomyces pyxidatus</name>
    <dbReference type="NCBI Taxonomy" id="48021"/>
    <lineage>
        <taxon>Eukaryota</taxon>
        <taxon>Fungi</taxon>
        <taxon>Dikarya</taxon>
        <taxon>Basidiomycota</taxon>
        <taxon>Agaricomycotina</taxon>
        <taxon>Agaricomycetes</taxon>
        <taxon>Russulales</taxon>
        <taxon>Auriscalpiaceae</taxon>
        <taxon>Artomyces</taxon>
    </lineage>
</organism>
<dbReference type="EMBL" id="MU277240">
    <property type="protein sequence ID" value="KAI0057982.1"/>
    <property type="molecule type" value="Genomic_DNA"/>
</dbReference>
<comment type="caution">
    <text evidence="1">The sequence shown here is derived from an EMBL/GenBank/DDBJ whole genome shotgun (WGS) entry which is preliminary data.</text>
</comment>
<evidence type="ECO:0000313" key="2">
    <source>
        <dbReference type="Proteomes" id="UP000814140"/>
    </source>
</evidence>
<reference evidence="1" key="2">
    <citation type="journal article" date="2022" name="New Phytol.">
        <title>Evolutionary transition to the ectomycorrhizal habit in the genomes of a hyperdiverse lineage of mushroom-forming fungi.</title>
        <authorList>
            <person name="Looney B."/>
            <person name="Miyauchi S."/>
            <person name="Morin E."/>
            <person name="Drula E."/>
            <person name="Courty P.E."/>
            <person name="Kohler A."/>
            <person name="Kuo A."/>
            <person name="LaButti K."/>
            <person name="Pangilinan J."/>
            <person name="Lipzen A."/>
            <person name="Riley R."/>
            <person name="Andreopoulos W."/>
            <person name="He G."/>
            <person name="Johnson J."/>
            <person name="Nolan M."/>
            <person name="Tritt A."/>
            <person name="Barry K.W."/>
            <person name="Grigoriev I.V."/>
            <person name="Nagy L.G."/>
            <person name="Hibbett D."/>
            <person name="Henrissat B."/>
            <person name="Matheny P.B."/>
            <person name="Labbe J."/>
            <person name="Martin F.M."/>
        </authorList>
    </citation>
    <scope>NUCLEOTIDE SEQUENCE</scope>
    <source>
        <strain evidence="1">HHB10654</strain>
    </source>
</reference>
<gene>
    <name evidence="1" type="ORF">BV25DRAFT_1841266</name>
</gene>
<accession>A0ACB8SP12</accession>
<protein>
    <submittedName>
        <fullName evidence="1">Kinase-like protein</fullName>
    </submittedName>
</protein>